<dbReference type="InterPro" id="IPR036961">
    <property type="entry name" value="Kinesin_motor_dom_sf"/>
</dbReference>
<comment type="subcellular location">
    <subcellularLocation>
        <location evidence="1">Cytoplasm</location>
        <location evidence="1">Cytoskeleton</location>
    </subcellularLocation>
</comment>
<comment type="caution">
    <text evidence="14">The sequence shown here is derived from an EMBL/GenBank/DDBJ whole genome shotgun (WGS) entry which is preliminary data.</text>
</comment>
<comment type="similarity">
    <text evidence="10 11">Belongs to the TRAFAC class myosin-kinesin ATPase superfamily. Kinesin family.</text>
</comment>
<evidence type="ECO:0000259" key="13">
    <source>
        <dbReference type="PROSITE" id="PS50067"/>
    </source>
</evidence>
<evidence type="ECO:0000256" key="1">
    <source>
        <dbReference type="ARBA" id="ARBA00004245"/>
    </source>
</evidence>
<accession>A0A7J6NYY1</accession>
<dbReference type="InterPro" id="IPR019821">
    <property type="entry name" value="Kinesin_motor_CS"/>
</dbReference>
<keyword evidence="2" id="KW-0963">Cytoplasm</keyword>
<evidence type="ECO:0000256" key="10">
    <source>
        <dbReference type="PROSITE-ProRule" id="PRU00283"/>
    </source>
</evidence>
<feature type="region of interest" description="Disordered" evidence="12">
    <location>
        <begin position="51"/>
        <end position="73"/>
    </location>
</feature>
<dbReference type="Gene3D" id="3.40.850.10">
    <property type="entry name" value="Kinesin motor domain"/>
    <property type="match status" value="1"/>
</dbReference>
<dbReference type="GO" id="GO:0007019">
    <property type="term" value="P:microtubule depolymerization"/>
    <property type="evidence" value="ECO:0007669"/>
    <property type="project" value="TreeGrafter"/>
</dbReference>
<name>A0A7J6NYY1_PEROL</name>
<dbReference type="Pfam" id="PF01965">
    <property type="entry name" value="DJ-1_PfpI"/>
    <property type="match status" value="1"/>
</dbReference>
<dbReference type="SUPFAM" id="SSF52540">
    <property type="entry name" value="P-loop containing nucleoside triphosphate hydrolases"/>
    <property type="match status" value="1"/>
</dbReference>
<dbReference type="GO" id="GO:0005737">
    <property type="term" value="C:cytoplasm"/>
    <property type="evidence" value="ECO:0007669"/>
    <property type="project" value="UniProtKB-ARBA"/>
</dbReference>
<dbReference type="PRINTS" id="PR00380">
    <property type="entry name" value="KINESINHEAVY"/>
</dbReference>
<dbReference type="SUPFAM" id="SSF52317">
    <property type="entry name" value="Class I glutamine amidotransferase-like"/>
    <property type="match status" value="1"/>
</dbReference>
<feature type="region of interest" description="Disordered" evidence="12">
    <location>
        <begin position="1"/>
        <end position="39"/>
    </location>
</feature>
<dbReference type="Proteomes" id="UP000541610">
    <property type="component" value="Unassembled WGS sequence"/>
</dbReference>
<evidence type="ECO:0000256" key="3">
    <source>
        <dbReference type="ARBA" id="ARBA00022701"/>
    </source>
</evidence>
<dbReference type="PANTHER" id="PTHR47971">
    <property type="entry name" value="KINESIN-RELATED PROTEIN 6"/>
    <property type="match status" value="1"/>
</dbReference>
<evidence type="ECO:0000256" key="12">
    <source>
        <dbReference type="SAM" id="MobiDB-lite"/>
    </source>
</evidence>
<keyword evidence="8 10" id="KW-0505">Motor protein</keyword>
<dbReference type="GO" id="GO:0008017">
    <property type="term" value="F:microtubule binding"/>
    <property type="evidence" value="ECO:0007669"/>
    <property type="project" value="InterPro"/>
</dbReference>
<evidence type="ECO:0000256" key="6">
    <source>
        <dbReference type="ARBA" id="ARBA00022840"/>
    </source>
</evidence>
<evidence type="ECO:0000256" key="5">
    <source>
        <dbReference type="ARBA" id="ARBA00022741"/>
    </source>
</evidence>
<evidence type="ECO:0000256" key="8">
    <source>
        <dbReference type="ARBA" id="ARBA00023175"/>
    </source>
</evidence>
<dbReference type="InterPro" id="IPR027417">
    <property type="entry name" value="P-loop_NTPase"/>
</dbReference>
<dbReference type="Pfam" id="PF00225">
    <property type="entry name" value="Kinesin"/>
    <property type="match status" value="1"/>
</dbReference>
<dbReference type="PROSITE" id="PS00411">
    <property type="entry name" value="KINESIN_MOTOR_1"/>
    <property type="match status" value="1"/>
</dbReference>
<keyword evidence="3 11" id="KW-0493">Microtubule</keyword>
<dbReference type="GO" id="GO:0005874">
    <property type="term" value="C:microtubule"/>
    <property type="evidence" value="ECO:0007669"/>
    <property type="project" value="UniProtKB-KW"/>
</dbReference>
<reference evidence="14 15" key="1">
    <citation type="submission" date="2020-04" db="EMBL/GenBank/DDBJ databases">
        <title>Perkinsus olseni comparative genomics.</title>
        <authorList>
            <person name="Bogema D.R."/>
        </authorList>
    </citation>
    <scope>NUCLEOTIDE SEQUENCE [LARGE SCALE GENOMIC DNA]</scope>
    <source>
        <strain evidence="14">00978-12</strain>
    </source>
</reference>
<keyword evidence="6 10" id="KW-0067">ATP-binding</keyword>
<dbReference type="InterPro" id="IPR029062">
    <property type="entry name" value="Class_I_gatase-like"/>
</dbReference>
<feature type="binding site" evidence="10">
    <location>
        <begin position="226"/>
        <end position="233"/>
    </location>
    <ligand>
        <name>ATP</name>
        <dbReference type="ChEBI" id="CHEBI:30616"/>
    </ligand>
</feature>
<dbReference type="CDD" id="cd03135">
    <property type="entry name" value="GATase1_DJ-1"/>
    <property type="match status" value="1"/>
</dbReference>
<dbReference type="InterPro" id="IPR002818">
    <property type="entry name" value="DJ-1/PfpI"/>
</dbReference>
<dbReference type="GO" id="GO:0003777">
    <property type="term" value="F:microtubule motor activity"/>
    <property type="evidence" value="ECO:0007669"/>
    <property type="project" value="InterPro"/>
</dbReference>
<dbReference type="EMBL" id="JABANP010000134">
    <property type="protein sequence ID" value="KAF4689074.1"/>
    <property type="molecule type" value="Genomic_DNA"/>
</dbReference>
<keyword evidence="5 10" id="KW-0547">Nucleotide-binding</keyword>
<dbReference type="OrthoDB" id="3176171at2759"/>
<evidence type="ECO:0000313" key="15">
    <source>
        <dbReference type="Proteomes" id="UP000541610"/>
    </source>
</evidence>
<feature type="region of interest" description="Disordered" evidence="12">
    <location>
        <begin position="508"/>
        <end position="529"/>
    </location>
</feature>
<proteinExistence type="inferred from homology"/>
<evidence type="ECO:0000256" key="4">
    <source>
        <dbReference type="ARBA" id="ARBA00022737"/>
    </source>
</evidence>
<evidence type="ECO:0000313" key="14">
    <source>
        <dbReference type="EMBL" id="KAF4689074.1"/>
    </source>
</evidence>
<feature type="domain" description="Kinesin motor" evidence="13">
    <location>
        <begin position="114"/>
        <end position="448"/>
    </location>
</feature>
<dbReference type="SMART" id="SM00129">
    <property type="entry name" value="KISc"/>
    <property type="match status" value="1"/>
</dbReference>
<protein>
    <recommendedName>
        <fullName evidence="11">Kinesin-like protein</fullName>
    </recommendedName>
</protein>
<dbReference type="InterPro" id="IPR027640">
    <property type="entry name" value="Kinesin-like_fam"/>
</dbReference>
<keyword evidence="7" id="KW-0315">Glutamine amidotransferase</keyword>
<evidence type="ECO:0000256" key="7">
    <source>
        <dbReference type="ARBA" id="ARBA00022962"/>
    </source>
</evidence>
<dbReference type="InterPro" id="IPR006287">
    <property type="entry name" value="DJ-1"/>
</dbReference>
<sequence length="826" mass="90253">MAISNAAGGRSPSRTPPRTPRTRAEGAAQSQSVATPRRSVEKCVVEVARLKREREARRRESAEKRLERDQEEESLKAAGYASCDVQFERMIREFRASSIRNSSWMSPRSNTDRRIQVVVRKRPLFGYEKKPSGGKTGQLDIVSIANPRVLVHECKVKVDGITKFLENHEFAFDRAYSERSGTGEVASHRTTSRLKRRRCRYIGHACRVPTKEVLREGGRFTVFAYGQTGSGKTYTMVGMEARLITSIFGDGRDRRSVYVSFFEIYGGRAYDLLNRRSRLKVLEDASQEVQIPKLLVRRATTVDELSSILYAGNSARTTFATTSNKDSSRSHAVCVISTSSERGPEARITLVDLAGSERAHDSQSHRLERRIEGAEINKSLLALKECVRAVDSGRAHIPFRASKLTMVLRDAFLHEGARMVMIACIKPGQRSGDHTLNTLRYAARLKRSSAGSGFDDMTPRQGAAADGVESLEKVFLSGVKSLAGALARSGRGIGLHVVVPELESLPETEPWAPLDDASHEETSEDTTVSGGRVAPLTLEQVMEEHLKAIQGDAALLAAETELLAKIKGGQVSDMEAYVQEARQICERKVNLYKSLWRDLGALGPTLRGGCVVTCAQYLVDSLLIIIQEMPSVLVAVANDSEEIEFNATVDVLARGGCKVTVACPGHDRNVKLSRGVHVVADMTLEQASEMQFDMIACPGGMPGAKHLGNDAFLATMLRTQHTEGKWVAAICASPAVVLAPNGILDDVDKCTCYDAPAFREVIAKKLSPERVVVSNKVITSIGPGSAIEFGLECVARLQGRDKAVSVAKGLLVTPDVILRLEAAGKH</sequence>
<keyword evidence="9" id="KW-0206">Cytoskeleton</keyword>
<dbReference type="InterPro" id="IPR001752">
    <property type="entry name" value="Kinesin_motor_dom"/>
</dbReference>
<dbReference type="PROSITE" id="PS50067">
    <property type="entry name" value="KINESIN_MOTOR_2"/>
    <property type="match status" value="1"/>
</dbReference>
<dbReference type="GO" id="GO:0007018">
    <property type="term" value="P:microtubule-based movement"/>
    <property type="evidence" value="ECO:0007669"/>
    <property type="project" value="InterPro"/>
</dbReference>
<keyword evidence="4" id="KW-0677">Repeat</keyword>
<dbReference type="PANTHER" id="PTHR47971:SF8">
    <property type="entry name" value="KINESIN-LIKE PROTEIN"/>
    <property type="match status" value="1"/>
</dbReference>
<dbReference type="GO" id="GO:0005524">
    <property type="term" value="F:ATP binding"/>
    <property type="evidence" value="ECO:0007669"/>
    <property type="project" value="UniProtKB-UniRule"/>
</dbReference>
<dbReference type="AlphaFoldDB" id="A0A7J6NYY1"/>
<dbReference type="NCBIfam" id="TIGR01383">
    <property type="entry name" value="not_thiJ"/>
    <property type="match status" value="1"/>
</dbReference>
<gene>
    <name evidence="14" type="ORF">FOZ60_002107</name>
</gene>
<dbReference type="Gene3D" id="3.40.50.880">
    <property type="match status" value="1"/>
</dbReference>
<evidence type="ECO:0000256" key="11">
    <source>
        <dbReference type="RuleBase" id="RU000394"/>
    </source>
</evidence>
<feature type="compositionally biased region" description="Basic and acidic residues" evidence="12">
    <location>
        <begin position="51"/>
        <end position="68"/>
    </location>
</feature>
<evidence type="ECO:0000256" key="9">
    <source>
        <dbReference type="ARBA" id="ARBA00023212"/>
    </source>
</evidence>
<organism evidence="14 15">
    <name type="scientific">Perkinsus olseni</name>
    <name type="common">Perkinsus atlanticus</name>
    <dbReference type="NCBI Taxonomy" id="32597"/>
    <lineage>
        <taxon>Eukaryota</taxon>
        <taxon>Sar</taxon>
        <taxon>Alveolata</taxon>
        <taxon>Perkinsozoa</taxon>
        <taxon>Perkinsea</taxon>
        <taxon>Perkinsida</taxon>
        <taxon>Perkinsidae</taxon>
        <taxon>Perkinsus</taxon>
    </lineage>
</organism>
<evidence type="ECO:0000256" key="2">
    <source>
        <dbReference type="ARBA" id="ARBA00022490"/>
    </source>
</evidence>
<dbReference type="FunFam" id="3.40.50.880:FF:000015">
    <property type="entry name" value="Protein DJ-1 homolog C"/>
    <property type="match status" value="1"/>
</dbReference>